<proteinExistence type="predicted"/>
<evidence type="ECO:0000259" key="1">
    <source>
        <dbReference type="Pfam" id="PF00501"/>
    </source>
</evidence>
<dbReference type="Gene3D" id="3.40.50.12780">
    <property type="entry name" value="N-terminal domain of ligase-like"/>
    <property type="match status" value="1"/>
</dbReference>
<dbReference type="Pfam" id="PF00501">
    <property type="entry name" value="AMP-binding"/>
    <property type="match status" value="1"/>
</dbReference>
<keyword evidence="3" id="KW-1185">Reference proteome</keyword>
<evidence type="ECO:0000313" key="2">
    <source>
        <dbReference type="EMBL" id="RDW95206.1"/>
    </source>
</evidence>
<dbReference type="Proteomes" id="UP000256328">
    <property type="component" value="Unassembled WGS sequence"/>
</dbReference>
<dbReference type="GO" id="GO:0016020">
    <property type="term" value="C:membrane"/>
    <property type="evidence" value="ECO:0007669"/>
    <property type="project" value="TreeGrafter"/>
</dbReference>
<name>A0A3D8T9I6_9HELO</name>
<dbReference type="OrthoDB" id="4138492at2759"/>
<comment type="caution">
    <text evidence="2">The sequence shown here is derived from an EMBL/GenBank/DDBJ whole genome shotgun (WGS) entry which is preliminary data.</text>
</comment>
<dbReference type="PANTHER" id="PTHR43272:SF11">
    <property type="entry name" value="AMP-DEPENDENT SYNTHETASE_LIGASE DOMAIN-CONTAINING PROTEIN"/>
    <property type="match status" value="1"/>
</dbReference>
<dbReference type="GO" id="GO:0005783">
    <property type="term" value="C:endoplasmic reticulum"/>
    <property type="evidence" value="ECO:0007669"/>
    <property type="project" value="TreeGrafter"/>
</dbReference>
<accession>A0A3D8T9I6</accession>
<organism evidence="2 3">
    <name type="scientific">Coleophoma crateriformis</name>
    <dbReference type="NCBI Taxonomy" id="565419"/>
    <lineage>
        <taxon>Eukaryota</taxon>
        <taxon>Fungi</taxon>
        <taxon>Dikarya</taxon>
        <taxon>Ascomycota</taxon>
        <taxon>Pezizomycotina</taxon>
        <taxon>Leotiomycetes</taxon>
        <taxon>Helotiales</taxon>
        <taxon>Dermateaceae</taxon>
        <taxon>Coleophoma</taxon>
    </lineage>
</organism>
<protein>
    <submittedName>
        <fullName evidence="2">AMP-dependent synthetase</fullName>
    </submittedName>
</protein>
<dbReference type="GO" id="GO:0004467">
    <property type="term" value="F:long-chain fatty acid-CoA ligase activity"/>
    <property type="evidence" value="ECO:0007669"/>
    <property type="project" value="TreeGrafter"/>
</dbReference>
<evidence type="ECO:0000313" key="3">
    <source>
        <dbReference type="Proteomes" id="UP000256328"/>
    </source>
</evidence>
<reference evidence="2 3" key="1">
    <citation type="journal article" date="2018" name="IMA Fungus">
        <title>IMA Genome-F 9: Draft genome sequence of Annulohypoxylon stygium, Aspergillus mulundensis, Berkeleyomyces basicola (syn. Thielaviopsis basicola), Ceratocystis smalleyi, two Cercospora beticola strains, Coleophoma cylindrospora, Fusarium fracticaudum, Phialophora cf. hyalina, and Morchella septimelata.</title>
        <authorList>
            <person name="Wingfield B.D."/>
            <person name="Bills G.F."/>
            <person name="Dong Y."/>
            <person name="Huang W."/>
            <person name="Nel W.J."/>
            <person name="Swalarsk-Parry B.S."/>
            <person name="Vaghefi N."/>
            <person name="Wilken P.M."/>
            <person name="An Z."/>
            <person name="de Beer Z.W."/>
            <person name="De Vos L."/>
            <person name="Chen L."/>
            <person name="Duong T.A."/>
            <person name="Gao Y."/>
            <person name="Hammerbacher A."/>
            <person name="Kikkert J.R."/>
            <person name="Li Y."/>
            <person name="Li H."/>
            <person name="Li K."/>
            <person name="Li Q."/>
            <person name="Liu X."/>
            <person name="Ma X."/>
            <person name="Naidoo K."/>
            <person name="Pethybridge S.J."/>
            <person name="Sun J."/>
            <person name="Steenkamp E.T."/>
            <person name="van der Nest M.A."/>
            <person name="van Wyk S."/>
            <person name="Wingfield M.J."/>
            <person name="Xiong C."/>
            <person name="Yue Q."/>
            <person name="Zhang X."/>
        </authorList>
    </citation>
    <scope>NUCLEOTIDE SEQUENCE [LARGE SCALE GENOMIC DNA]</scope>
    <source>
        <strain evidence="2 3">BP5796</strain>
    </source>
</reference>
<dbReference type="PANTHER" id="PTHR43272">
    <property type="entry name" value="LONG-CHAIN-FATTY-ACID--COA LIGASE"/>
    <property type="match status" value="1"/>
</dbReference>
<feature type="domain" description="AMP-dependent synthetase/ligase" evidence="1">
    <location>
        <begin position="160"/>
        <end position="241"/>
    </location>
</feature>
<sequence length="570" mass="61374">MGFDNLMMKFDQLVTSILGEWDMVSTVIFTSLVAFFIYCVITSRDPDAHPMLLARQSQPSPVRHEGQSAIYRSHSAPHGIPLNSGLNVKDPGDSKWARGRDGDIRDIWRKFVSGPTDHENKPTGVPGKLMTVLGKEKVIEHDLAEITRSINLIGQQIKQNGGSNVAIYLPNSVEFLATLFACAFYNLTVVLLPFDQPPATVLSLLKQAKVDTIVAAVGAFPFDDVAKSYPALKQVIWVVDEGNKHMDWNEVPTGTGGAVNVSTWQDIIQDQPATEGTELPELTKDKSNLKNILAFWPSKDGFELIEYTPANIVAGIAGQIAGLPNNARINQEDLFLPADSLSTLYPLTLTLAAMYSGASLALNSVAGRSPDLTLATQGIAPTIVVASASTLAKTYSETAEKMNSSLYALVHWLETRTLVQYGVMPIASTFSRMYDNLRPVLGTSPGKLRLIFVSEQAGVPGPALSSLQLSDLRIYTGSRIVYALTAGKVVGAVSQTGICDYRITEPTAKYSHFGAPLSSVEVFFKDTSAHKTTDESVTGEIVVCGPAVVGGQAALGLSGKILSDHTLAYV</sequence>
<dbReference type="AlphaFoldDB" id="A0A3D8T9I6"/>
<dbReference type="EMBL" id="PDLN01000001">
    <property type="protein sequence ID" value="RDW95206.1"/>
    <property type="molecule type" value="Genomic_DNA"/>
</dbReference>
<dbReference type="SUPFAM" id="SSF56801">
    <property type="entry name" value="Acetyl-CoA synthetase-like"/>
    <property type="match status" value="1"/>
</dbReference>
<dbReference type="InterPro" id="IPR000873">
    <property type="entry name" value="AMP-dep_synth/lig_dom"/>
</dbReference>
<gene>
    <name evidence="2" type="ORF">BP5796_00969</name>
</gene>
<dbReference type="InterPro" id="IPR042099">
    <property type="entry name" value="ANL_N_sf"/>
</dbReference>